<evidence type="ECO:0000256" key="1">
    <source>
        <dbReference type="SAM" id="MobiDB-lite"/>
    </source>
</evidence>
<dbReference type="OrthoDB" id="549353at2759"/>
<feature type="region of interest" description="Disordered" evidence="1">
    <location>
        <begin position="174"/>
        <end position="252"/>
    </location>
</feature>
<gene>
    <name evidence="2" type="ORF">NCGR_LOCUS51312</name>
</gene>
<name>A0A811RDH3_9POAL</name>
<protein>
    <submittedName>
        <fullName evidence="2">Uncharacterized protein</fullName>
    </submittedName>
</protein>
<evidence type="ECO:0000313" key="3">
    <source>
        <dbReference type="Proteomes" id="UP000604825"/>
    </source>
</evidence>
<feature type="compositionally biased region" description="Basic and acidic residues" evidence="1">
    <location>
        <begin position="206"/>
        <end position="223"/>
    </location>
</feature>
<proteinExistence type="predicted"/>
<dbReference type="Proteomes" id="UP000604825">
    <property type="component" value="Unassembled WGS sequence"/>
</dbReference>
<feature type="compositionally biased region" description="Basic and acidic residues" evidence="1">
    <location>
        <begin position="234"/>
        <end position="252"/>
    </location>
</feature>
<accession>A0A811RDH3</accession>
<comment type="caution">
    <text evidence="2">The sequence shown here is derived from an EMBL/GenBank/DDBJ whole genome shotgun (WGS) entry which is preliminary data.</text>
</comment>
<keyword evidence="3" id="KW-1185">Reference proteome</keyword>
<reference evidence="2" key="1">
    <citation type="submission" date="2020-10" db="EMBL/GenBank/DDBJ databases">
        <authorList>
            <person name="Han B."/>
            <person name="Lu T."/>
            <person name="Zhao Q."/>
            <person name="Huang X."/>
            <person name="Zhao Y."/>
        </authorList>
    </citation>
    <scope>NUCLEOTIDE SEQUENCE</scope>
</reference>
<feature type="compositionally biased region" description="Basic and acidic residues" evidence="1">
    <location>
        <begin position="180"/>
        <end position="196"/>
    </location>
</feature>
<evidence type="ECO:0000313" key="2">
    <source>
        <dbReference type="EMBL" id="CAD6268007.1"/>
    </source>
</evidence>
<sequence>MYAEEPELLVEASRRGRADTEIKHAQKLADSFVVIGKGHKKMICLCNSGDRNLKNYSSTPIILKKKSTGSSALEESTIGACQQLGSSSDDLSEDEPNINPDIDGSYVFNEHLDSFGREIQELLVCYSCPVPLGNFESLYELVKDVRPVLVWRIIDYESFGVTGLEELVEKNKISGGWAHPDPKHRDPPTPRATRDGEGEDYGLPEMQKEKNTATHQSPDRDRSEEEDAAAATGDRQEDAAAARVSSDVHEPL</sequence>
<dbReference type="AlphaFoldDB" id="A0A811RDH3"/>
<organism evidence="2 3">
    <name type="scientific">Miscanthus lutarioriparius</name>
    <dbReference type="NCBI Taxonomy" id="422564"/>
    <lineage>
        <taxon>Eukaryota</taxon>
        <taxon>Viridiplantae</taxon>
        <taxon>Streptophyta</taxon>
        <taxon>Embryophyta</taxon>
        <taxon>Tracheophyta</taxon>
        <taxon>Spermatophyta</taxon>
        <taxon>Magnoliopsida</taxon>
        <taxon>Liliopsida</taxon>
        <taxon>Poales</taxon>
        <taxon>Poaceae</taxon>
        <taxon>PACMAD clade</taxon>
        <taxon>Panicoideae</taxon>
        <taxon>Andropogonodae</taxon>
        <taxon>Andropogoneae</taxon>
        <taxon>Saccharinae</taxon>
        <taxon>Miscanthus</taxon>
    </lineage>
</organism>
<dbReference type="EMBL" id="CAJGYO010000014">
    <property type="protein sequence ID" value="CAD6268007.1"/>
    <property type="molecule type" value="Genomic_DNA"/>
</dbReference>